<gene>
    <name evidence="2" type="ORF">D3H55_04370</name>
</gene>
<evidence type="ECO:0000313" key="2">
    <source>
        <dbReference type="EMBL" id="RIW37280.1"/>
    </source>
</evidence>
<evidence type="ECO:0000256" key="1">
    <source>
        <dbReference type="SAM" id="Phobius"/>
    </source>
</evidence>
<sequence length="176" mass="20446">MSIDFYRKLLKRELLFMKYKRFVISLLILFLSATALFSWYEGSGLLEDEDQWKYTAVFSKVMDDDEVLEKSEIVHADFFLYAVKFHPIFPSAMTVFLLLILFFMGFPFTNKSLTWASMILFIIIFLLSFLVKPAEEGTAIFLNSVKFSSCGLIVCTAILRLKIQKIPINEEVMTNE</sequence>
<feature type="transmembrane region" description="Helical" evidence="1">
    <location>
        <begin position="113"/>
        <end position="131"/>
    </location>
</feature>
<keyword evidence="3" id="KW-1185">Reference proteome</keyword>
<keyword evidence="1" id="KW-0472">Membrane</keyword>
<organism evidence="2 3">
    <name type="scientific">Bacillus salacetis</name>
    <dbReference type="NCBI Taxonomy" id="2315464"/>
    <lineage>
        <taxon>Bacteria</taxon>
        <taxon>Bacillati</taxon>
        <taxon>Bacillota</taxon>
        <taxon>Bacilli</taxon>
        <taxon>Bacillales</taxon>
        <taxon>Bacillaceae</taxon>
        <taxon>Bacillus</taxon>
    </lineage>
</organism>
<comment type="caution">
    <text evidence="2">The sequence shown here is derived from an EMBL/GenBank/DDBJ whole genome shotgun (WGS) entry which is preliminary data.</text>
</comment>
<feature type="transmembrane region" description="Helical" evidence="1">
    <location>
        <begin position="137"/>
        <end position="159"/>
    </location>
</feature>
<name>A0A3A1R8K7_9BACI</name>
<protein>
    <submittedName>
        <fullName evidence="2">DUF4306 domain-containing protein</fullName>
    </submittedName>
</protein>
<proteinExistence type="predicted"/>
<dbReference type="AlphaFoldDB" id="A0A3A1R8K7"/>
<feature type="transmembrane region" description="Helical" evidence="1">
    <location>
        <begin position="88"/>
        <end position="106"/>
    </location>
</feature>
<dbReference type="InterPro" id="IPR025440">
    <property type="entry name" value="DUF4306"/>
</dbReference>
<dbReference type="Proteomes" id="UP000265801">
    <property type="component" value="Unassembled WGS sequence"/>
</dbReference>
<keyword evidence="1" id="KW-1133">Transmembrane helix</keyword>
<dbReference type="Pfam" id="PF14154">
    <property type="entry name" value="DUF4306"/>
    <property type="match status" value="1"/>
</dbReference>
<evidence type="ECO:0000313" key="3">
    <source>
        <dbReference type="Proteomes" id="UP000265801"/>
    </source>
</evidence>
<reference evidence="2 3" key="1">
    <citation type="submission" date="2018-09" db="EMBL/GenBank/DDBJ databases">
        <title>Bacillus saliacetes sp. nov., isolated from Thai shrimp paste (Ka-pi).</title>
        <authorList>
            <person name="Daroonpunt R."/>
            <person name="Tanasupawat S."/>
            <person name="Yiamsombut S."/>
        </authorList>
    </citation>
    <scope>NUCLEOTIDE SEQUENCE [LARGE SCALE GENOMIC DNA]</scope>
    <source>
        <strain evidence="2 3">SKP7-4</strain>
    </source>
</reference>
<accession>A0A3A1R8K7</accession>
<keyword evidence="1" id="KW-0812">Transmembrane</keyword>
<feature type="transmembrane region" description="Helical" evidence="1">
    <location>
        <begin position="21"/>
        <end position="40"/>
    </location>
</feature>
<dbReference type="EMBL" id="QXIR01000004">
    <property type="protein sequence ID" value="RIW37280.1"/>
    <property type="molecule type" value="Genomic_DNA"/>
</dbReference>